<name>A0A4Z1FI93_9HELO</name>
<reference evidence="2 3" key="1">
    <citation type="submission" date="2017-12" db="EMBL/GenBank/DDBJ databases">
        <title>Comparative genomics of Botrytis spp.</title>
        <authorList>
            <person name="Valero-Jimenez C.A."/>
            <person name="Tapia P."/>
            <person name="Veloso J."/>
            <person name="Silva-Moreno E."/>
            <person name="Staats M."/>
            <person name="Valdes J.H."/>
            <person name="Van Kan J.A.L."/>
        </authorList>
    </citation>
    <scope>NUCLEOTIDE SEQUENCE [LARGE SCALE GENOMIC DNA]</scope>
    <source>
        <strain evidence="2 3">Bp0003</strain>
    </source>
</reference>
<dbReference type="Pfam" id="PF08100">
    <property type="entry name" value="Dimerisation"/>
    <property type="match status" value="1"/>
</dbReference>
<dbReference type="Proteomes" id="UP000297910">
    <property type="component" value="Unassembled WGS sequence"/>
</dbReference>
<sequence length="203" mass="22271">MAVSDLIKQINEVVENPPAPDAVSEEERAHEQVGLRIGIESGIFNTMAAIGIGELTASKIAQRTGAAPLLVSRVMKLLASMGLFKEVAEDKYANGPFSPAFSDASPLPKAAKAHSMVDSVTANEVLMKIPEYLKKTKYQNPENTNDGPFQYAMNIKLQYYDWLKTEPDMDCGEPWYDYYPVASKIETPVDEKAPLMVDVGGNI</sequence>
<dbReference type="InterPro" id="IPR012967">
    <property type="entry name" value="COMT_dimerisation"/>
</dbReference>
<dbReference type="PANTHER" id="PTHR43712">
    <property type="entry name" value="PUTATIVE (AFU_ORTHOLOGUE AFUA_4G14580)-RELATED"/>
    <property type="match status" value="1"/>
</dbReference>
<dbReference type="InterPro" id="IPR036390">
    <property type="entry name" value="WH_DNA-bd_sf"/>
</dbReference>
<proteinExistence type="predicted"/>
<dbReference type="GO" id="GO:0046983">
    <property type="term" value="F:protein dimerization activity"/>
    <property type="evidence" value="ECO:0007669"/>
    <property type="project" value="InterPro"/>
</dbReference>
<organism evidence="2 3">
    <name type="scientific">Botrytis paeoniae</name>
    <dbReference type="NCBI Taxonomy" id="278948"/>
    <lineage>
        <taxon>Eukaryota</taxon>
        <taxon>Fungi</taxon>
        <taxon>Dikarya</taxon>
        <taxon>Ascomycota</taxon>
        <taxon>Pezizomycotina</taxon>
        <taxon>Leotiomycetes</taxon>
        <taxon>Helotiales</taxon>
        <taxon>Sclerotiniaceae</taxon>
        <taxon>Botrytis</taxon>
    </lineage>
</organism>
<evidence type="ECO:0000313" key="2">
    <source>
        <dbReference type="EMBL" id="TGO23210.1"/>
    </source>
</evidence>
<gene>
    <name evidence="2" type="ORF">BPAE_0140g00170</name>
</gene>
<protein>
    <recommendedName>
        <fullName evidence="1">O-methyltransferase dimerisation domain-containing protein</fullName>
    </recommendedName>
</protein>
<dbReference type="EMBL" id="PQXI01000140">
    <property type="protein sequence ID" value="TGO23210.1"/>
    <property type="molecule type" value="Genomic_DNA"/>
</dbReference>
<comment type="caution">
    <text evidence="2">The sequence shown here is derived from an EMBL/GenBank/DDBJ whole genome shotgun (WGS) entry which is preliminary data.</text>
</comment>
<dbReference type="PANTHER" id="PTHR43712:SF11">
    <property type="entry name" value="O-METHYLTRANSFERASE (AFU_ORTHOLOGUE AFUA_2G17820)-RELATED"/>
    <property type="match status" value="1"/>
</dbReference>
<dbReference type="AlphaFoldDB" id="A0A4Z1FI93"/>
<dbReference type="SUPFAM" id="SSF46785">
    <property type="entry name" value="Winged helix' DNA-binding domain"/>
    <property type="match status" value="1"/>
</dbReference>
<accession>A0A4Z1FI93</accession>
<dbReference type="Gene3D" id="1.10.10.10">
    <property type="entry name" value="Winged helix-like DNA-binding domain superfamily/Winged helix DNA-binding domain"/>
    <property type="match status" value="1"/>
</dbReference>
<evidence type="ECO:0000259" key="1">
    <source>
        <dbReference type="Pfam" id="PF08100"/>
    </source>
</evidence>
<dbReference type="InterPro" id="IPR036388">
    <property type="entry name" value="WH-like_DNA-bd_sf"/>
</dbReference>
<keyword evidence="3" id="KW-1185">Reference proteome</keyword>
<evidence type="ECO:0000313" key="3">
    <source>
        <dbReference type="Proteomes" id="UP000297910"/>
    </source>
</evidence>
<feature type="domain" description="O-methyltransferase dimerisation" evidence="1">
    <location>
        <begin position="37"/>
        <end position="101"/>
    </location>
</feature>